<dbReference type="VEuPathDB" id="MicrosporidiaDB:M896_070330"/>
<sequence length="314" mass="35155">MGKLKVLWLVLMYYVLSLSLGYLTSFLLSRKTYNFRFPLFKASVQNLIHFLGASAVLRLQKEKAPKPSYFGSFPCAIAGATDIGLSSISLRFTTLAFYTMVKSSSPVFILLFGFAFGIEKPSITFFLTVFTIGVGVFLTSIKNTSFDIVGFWTILLASFMAGFRWAFVQYMIRIRSVRQEGIFVTMRDLCLPISFLLLMISLYAEGLSEMANSRFFNTLEAALRNFGYISLCGILSFMLLCAEFALVSETSVVFLSIAGIAKELMIVMYAIIHKDIILSNLNYAGLVVSIAGIMIYNISRKPLVPELMNEQDTE</sequence>
<comment type="caution">
    <text evidence="7">The sequence shown here is derived from an EMBL/GenBank/DDBJ whole genome shotgun (WGS) entry which is preliminary data.</text>
</comment>
<evidence type="ECO:0000256" key="1">
    <source>
        <dbReference type="ARBA" id="ARBA00004141"/>
    </source>
</evidence>
<feature type="domain" description="Sugar phosphate transporter" evidence="6">
    <location>
        <begin position="5"/>
        <end position="297"/>
    </location>
</feature>
<evidence type="ECO:0000256" key="4">
    <source>
        <dbReference type="ARBA" id="ARBA00023136"/>
    </source>
</evidence>
<dbReference type="Pfam" id="PF03151">
    <property type="entry name" value="TPT"/>
    <property type="match status" value="1"/>
</dbReference>
<dbReference type="OrthoDB" id="18894at2759"/>
<dbReference type="InterPro" id="IPR050186">
    <property type="entry name" value="TPT_transporter"/>
</dbReference>
<dbReference type="Proteomes" id="UP000031056">
    <property type="component" value="Unassembled WGS sequence"/>
</dbReference>
<dbReference type="FunCoup" id="A0A0B2UEE0">
    <property type="interactions" value="121"/>
</dbReference>
<gene>
    <name evidence="7" type="ORF">M896_070330</name>
</gene>
<evidence type="ECO:0000256" key="2">
    <source>
        <dbReference type="ARBA" id="ARBA00022692"/>
    </source>
</evidence>
<keyword evidence="3 5" id="KW-1133">Transmembrane helix</keyword>
<keyword evidence="4 5" id="KW-0472">Membrane</keyword>
<protein>
    <recommendedName>
        <fullName evidence="6">Sugar phosphate transporter domain-containing protein</fullName>
    </recommendedName>
</protein>
<dbReference type="EMBL" id="JOKQ01000007">
    <property type="protein sequence ID" value="KHN69466.1"/>
    <property type="molecule type" value="Genomic_DNA"/>
</dbReference>
<comment type="subcellular location">
    <subcellularLocation>
        <location evidence="1">Membrane</location>
        <topology evidence="1">Multi-pass membrane protein</topology>
    </subcellularLocation>
</comment>
<reference evidence="7 8" key="1">
    <citation type="journal article" date="2014" name="MBio">
        <title>The Ordospora colligata genome; evolution of extreme reduction in microsporidia and host-to-parasite horizontal gene transfer.</title>
        <authorList>
            <person name="Pombert J.-F."/>
            <person name="Haag K.L."/>
            <person name="Beidas S."/>
            <person name="Ebert D."/>
            <person name="Keeling P.J."/>
        </authorList>
    </citation>
    <scope>NUCLEOTIDE SEQUENCE [LARGE SCALE GENOMIC DNA]</scope>
    <source>
        <strain evidence="7 8">OC4</strain>
    </source>
</reference>
<feature type="transmembrane region" description="Helical" evidence="5">
    <location>
        <begin position="148"/>
        <end position="168"/>
    </location>
</feature>
<dbReference type="PANTHER" id="PTHR11132">
    <property type="entry name" value="SOLUTE CARRIER FAMILY 35"/>
    <property type="match status" value="1"/>
</dbReference>
<feature type="transmembrane region" description="Helical" evidence="5">
    <location>
        <begin position="278"/>
        <end position="298"/>
    </location>
</feature>
<dbReference type="InterPro" id="IPR004853">
    <property type="entry name" value="Sugar_P_trans_dom"/>
</dbReference>
<keyword evidence="8" id="KW-1185">Reference proteome</keyword>
<keyword evidence="2 5" id="KW-0812">Transmembrane</keyword>
<dbReference type="GeneID" id="26262002"/>
<organism evidence="7 8">
    <name type="scientific">Ordospora colligata OC4</name>
    <dbReference type="NCBI Taxonomy" id="1354746"/>
    <lineage>
        <taxon>Eukaryota</taxon>
        <taxon>Fungi</taxon>
        <taxon>Fungi incertae sedis</taxon>
        <taxon>Microsporidia</taxon>
        <taxon>Ordosporidae</taxon>
        <taxon>Ordospora</taxon>
    </lineage>
</organism>
<dbReference type="AlphaFoldDB" id="A0A0B2UEE0"/>
<name>A0A0B2UEE0_9MICR</name>
<accession>A0A0B2UEE0</accession>
<dbReference type="GO" id="GO:0016020">
    <property type="term" value="C:membrane"/>
    <property type="evidence" value="ECO:0007669"/>
    <property type="project" value="UniProtKB-SubCell"/>
</dbReference>
<evidence type="ECO:0000313" key="8">
    <source>
        <dbReference type="Proteomes" id="UP000031056"/>
    </source>
</evidence>
<evidence type="ECO:0000256" key="3">
    <source>
        <dbReference type="ARBA" id="ARBA00022989"/>
    </source>
</evidence>
<feature type="transmembrane region" description="Helical" evidence="5">
    <location>
        <begin position="95"/>
        <end position="116"/>
    </location>
</feature>
<dbReference type="InParanoid" id="A0A0B2UEE0"/>
<dbReference type="RefSeq" id="XP_014563508.1">
    <property type="nucleotide sequence ID" value="XM_014708022.1"/>
</dbReference>
<evidence type="ECO:0000256" key="5">
    <source>
        <dbReference type="SAM" id="Phobius"/>
    </source>
</evidence>
<feature type="transmembrane region" description="Helical" evidence="5">
    <location>
        <begin position="6"/>
        <end position="28"/>
    </location>
</feature>
<feature type="transmembrane region" description="Helical" evidence="5">
    <location>
        <begin position="189"/>
        <end position="206"/>
    </location>
</feature>
<evidence type="ECO:0000259" key="6">
    <source>
        <dbReference type="Pfam" id="PF03151"/>
    </source>
</evidence>
<dbReference type="HOGENOM" id="CLU_022332_1_3_1"/>
<evidence type="ECO:0000313" key="7">
    <source>
        <dbReference type="EMBL" id="KHN69466.1"/>
    </source>
</evidence>
<feature type="transmembrane region" description="Helical" evidence="5">
    <location>
        <begin position="226"/>
        <end position="246"/>
    </location>
</feature>
<feature type="transmembrane region" description="Helical" evidence="5">
    <location>
        <begin position="123"/>
        <end position="142"/>
    </location>
</feature>
<feature type="transmembrane region" description="Helical" evidence="5">
    <location>
        <begin position="253"/>
        <end position="272"/>
    </location>
</feature>
<proteinExistence type="predicted"/>
<dbReference type="STRING" id="1354746.A0A0B2UEE0"/>